<name>A0A6L6U7A1_9FLAO</name>
<accession>A0A6L6U7A1</accession>
<dbReference type="EMBL" id="WOWS01000002">
    <property type="protein sequence ID" value="MUU78123.1"/>
    <property type="molecule type" value="Genomic_DNA"/>
</dbReference>
<dbReference type="RefSeq" id="WP_157363019.1">
    <property type="nucleotide sequence ID" value="NZ_WOWS01000002.1"/>
</dbReference>
<evidence type="ECO:0000313" key="2">
    <source>
        <dbReference type="Proteomes" id="UP000478208"/>
    </source>
</evidence>
<dbReference type="AlphaFoldDB" id="A0A6L6U7A1"/>
<reference evidence="1 2" key="1">
    <citation type="submission" date="2019-12" db="EMBL/GenBank/DDBJ databases">
        <authorList>
            <person name="Li J."/>
        </authorList>
    </citation>
    <scope>NUCLEOTIDE SEQUENCE [LARGE SCALE GENOMIC DNA]</scope>
    <source>
        <strain evidence="1 2">HL2-2</strain>
    </source>
</reference>
<evidence type="ECO:0000313" key="1">
    <source>
        <dbReference type="EMBL" id="MUU78123.1"/>
    </source>
</evidence>
<dbReference type="Proteomes" id="UP000478208">
    <property type="component" value="Unassembled WGS sequence"/>
</dbReference>
<proteinExistence type="predicted"/>
<organism evidence="1 2">
    <name type="scientific">Winogradskyella endarachnes</name>
    <dbReference type="NCBI Taxonomy" id="2681965"/>
    <lineage>
        <taxon>Bacteria</taxon>
        <taxon>Pseudomonadati</taxon>
        <taxon>Bacteroidota</taxon>
        <taxon>Flavobacteriia</taxon>
        <taxon>Flavobacteriales</taxon>
        <taxon>Flavobacteriaceae</taxon>
        <taxon>Winogradskyella</taxon>
    </lineage>
</organism>
<gene>
    <name evidence="1" type="ORF">GN138_06675</name>
</gene>
<protein>
    <submittedName>
        <fullName evidence="1">Uncharacterized protein</fullName>
    </submittedName>
</protein>
<sequence length="357" mass="42379">MNEDLKISKKKPTYPVSEKLDAYLTHYRRNINLPIYYDDLLRFQGSIVVYDKNDVDTLWVRVYYNDYERDEIDLSLKKVYSSLVSDGSEGILKYLSVDAIDFCTFGNSKPFRVKVRNILNDNYTYFYIKKADASRIYGLELEHMLSPHSLNFLVCKETLIEEHIAGIPGDEFIKKMLPDCSSSEKSQIAKEFVKFNERCMIRLLGDMRSYNYVFVPIHDFDQVVFRIRAIDFDQQCYEGNLKIYRPQFFKENFKMVELVKERIQKESVDQYKIEERSIVAKRMLSYKNRLRRVLDCMDNDKISTDEHIELLKTQIFNYTHDVNFKKSKNMGEVLKYALDFVKRNYEGVGLKQLKNSI</sequence>
<comment type="caution">
    <text evidence="1">The sequence shown here is derived from an EMBL/GenBank/DDBJ whole genome shotgun (WGS) entry which is preliminary data.</text>
</comment>
<keyword evidence="2" id="KW-1185">Reference proteome</keyword>